<reference evidence="3" key="2">
    <citation type="journal article" date="2017" name="Nat. Plants">
        <title>The Aegilops tauschii genome reveals multiple impacts of transposons.</title>
        <authorList>
            <person name="Zhao G."/>
            <person name="Zou C."/>
            <person name="Li K."/>
            <person name="Wang K."/>
            <person name="Li T."/>
            <person name="Gao L."/>
            <person name="Zhang X."/>
            <person name="Wang H."/>
            <person name="Yang Z."/>
            <person name="Liu X."/>
            <person name="Jiang W."/>
            <person name="Mao L."/>
            <person name="Kong X."/>
            <person name="Jiao Y."/>
            <person name="Jia J."/>
        </authorList>
    </citation>
    <scope>NUCLEOTIDE SEQUENCE [LARGE SCALE GENOMIC DNA]</scope>
    <source>
        <strain evidence="3">cv. AL8/78</strain>
    </source>
</reference>
<dbReference type="GO" id="GO:0000774">
    <property type="term" value="F:adenyl-nucleotide exchange factor activity"/>
    <property type="evidence" value="ECO:0007669"/>
    <property type="project" value="TreeGrafter"/>
</dbReference>
<sequence>GELAAEREAVGVGLVVEDDFAGGFGSLDSMLQWAIGNSDPGRLKEEAADVQKLSEDELLKRRHEIKGLMEKLKMPSDADLMKIAIADLNNASISLEDRQRALQELLILVEPIDNANGKFIFSFSGTSIWEYLTVVQINQSYLPITM</sequence>
<keyword evidence="3" id="KW-1185">Reference proteome</keyword>
<dbReference type="AlphaFoldDB" id="A0A453LAB7"/>
<dbReference type="Pfam" id="PF08609">
    <property type="entry name" value="Fes1"/>
    <property type="match status" value="1"/>
</dbReference>
<dbReference type="Proteomes" id="UP000015105">
    <property type="component" value="Chromosome 5D"/>
</dbReference>
<dbReference type="InterPro" id="IPR050693">
    <property type="entry name" value="Hsp70_NEF-Inhibitors"/>
</dbReference>
<dbReference type="PANTHER" id="PTHR19316">
    <property type="entry name" value="PROTEIN FOLDING REGULATOR"/>
    <property type="match status" value="1"/>
</dbReference>
<accession>A0A453LAB7</accession>
<dbReference type="PANTHER" id="PTHR19316:SF32">
    <property type="entry name" value="ARM REPEAT SUPERFAMILY PROTEIN"/>
    <property type="match status" value="1"/>
</dbReference>
<feature type="domain" description="Nucleotide exchange factor Fes1" evidence="1">
    <location>
        <begin position="27"/>
        <end position="116"/>
    </location>
</feature>
<evidence type="ECO:0000313" key="2">
    <source>
        <dbReference type="EnsemblPlants" id="AET5Gv20688500.4"/>
    </source>
</evidence>
<evidence type="ECO:0000313" key="3">
    <source>
        <dbReference type="Proteomes" id="UP000015105"/>
    </source>
</evidence>
<reference evidence="2" key="3">
    <citation type="journal article" date="2017" name="Nature">
        <title>Genome sequence of the progenitor of the wheat D genome Aegilops tauschii.</title>
        <authorList>
            <person name="Luo M.C."/>
            <person name="Gu Y.Q."/>
            <person name="Puiu D."/>
            <person name="Wang H."/>
            <person name="Twardziok S.O."/>
            <person name="Deal K.R."/>
            <person name="Huo N."/>
            <person name="Zhu T."/>
            <person name="Wang L."/>
            <person name="Wang Y."/>
            <person name="McGuire P.E."/>
            <person name="Liu S."/>
            <person name="Long H."/>
            <person name="Ramasamy R.K."/>
            <person name="Rodriguez J.C."/>
            <person name="Van S.L."/>
            <person name="Yuan L."/>
            <person name="Wang Z."/>
            <person name="Xia Z."/>
            <person name="Xiao L."/>
            <person name="Anderson O.D."/>
            <person name="Ouyang S."/>
            <person name="Liang Y."/>
            <person name="Zimin A.V."/>
            <person name="Pertea G."/>
            <person name="Qi P."/>
            <person name="Bennetzen J.L."/>
            <person name="Dai X."/>
            <person name="Dawson M.W."/>
            <person name="Muller H.G."/>
            <person name="Kugler K."/>
            <person name="Rivarola-Duarte L."/>
            <person name="Spannagl M."/>
            <person name="Mayer K.F.X."/>
            <person name="Lu F.H."/>
            <person name="Bevan M.W."/>
            <person name="Leroy P."/>
            <person name="Li P."/>
            <person name="You F.M."/>
            <person name="Sun Q."/>
            <person name="Liu Z."/>
            <person name="Lyons E."/>
            <person name="Wicker T."/>
            <person name="Salzberg S.L."/>
            <person name="Devos K.M."/>
            <person name="Dvorak J."/>
        </authorList>
    </citation>
    <scope>NUCLEOTIDE SEQUENCE [LARGE SCALE GENOMIC DNA]</scope>
    <source>
        <strain evidence="2">cv. AL8/78</strain>
    </source>
</reference>
<dbReference type="EnsemblPlants" id="AET5Gv20688500.4">
    <property type="protein sequence ID" value="AET5Gv20688500.4"/>
    <property type="gene ID" value="AET5Gv20688500"/>
</dbReference>
<reference evidence="3" key="1">
    <citation type="journal article" date="2014" name="Science">
        <title>Ancient hybridizations among the ancestral genomes of bread wheat.</title>
        <authorList>
            <consortium name="International Wheat Genome Sequencing Consortium,"/>
            <person name="Marcussen T."/>
            <person name="Sandve S.R."/>
            <person name="Heier L."/>
            <person name="Spannagl M."/>
            <person name="Pfeifer M."/>
            <person name="Jakobsen K.S."/>
            <person name="Wulff B.B."/>
            <person name="Steuernagel B."/>
            <person name="Mayer K.F."/>
            <person name="Olsen O.A."/>
        </authorList>
    </citation>
    <scope>NUCLEOTIDE SEQUENCE [LARGE SCALE GENOMIC DNA]</scope>
    <source>
        <strain evidence="3">cv. AL8/78</strain>
    </source>
</reference>
<dbReference type="GO" id="GO:0005783">
    <property type="term" value="C:endoplasmic reticulum"/>
    <property type="evidence" value="ECO:0007669"/>
    <property type="project" value="TreeGrafter"/>
</dbReference>
<organism evidence="2 3">
    <name type="scientific">Aegilops tauschii subsp. strangulata</name>
    <name type="common">Goatgrass</name>
    <dbReference type="NCBI Taxonomy" id="200361"/>
    <lineage>
        <taxon>Eukaryota</taxon>
        <taxon>Viridiplantae</taxon>
        <taxon>Streptophyta</taxon>
        <taxon>Embryophyta</taxon>
        <taxon>Tracheophyta</taxon>
        <taxon>Spermatophyta</taxon>
        <taxon>Magnoliopsida</taxon>
        <taxon>Liliopsida</taxon>
        <taxon>Poales</taxon>
        <taxon>Poaceae</taxon>
        <taxon>BOP clade</taxon>
        <taxon>Pooideae</taxon>
        <taxon>Triticodae</taxon>
        <taxon>Triticeae</taxon>
        <taxon>Triticinae</taxon>
        <taxon>Aegilops</taxon>
    </lineage>
</organism>
<name>A0A453LAB7_AEGTS</name>
<proteinExistence type="predicted"/>
<dbReference type="Gramene" id="AET5Gv20688500.4">
    <property type="protein sequence ID" value="AET5Gv20688500.4"/>
    <property type="gene ID" value="AET5Gv20688500"/>
</dbReference>
<dbReference type="InterPro" id="IPR013918">
    <property type="entry name" value="Nucleotide_exch_fac_Fes1"/>
</dbReference>
<evidence type="ECO:0000259" key="1">
    <source>
        <dbReference type="Pfam" id="PF08609"/>
    </source>
</evidence>
<reference evidence="2" key="4">
    <citation type="submission" date="2019-03" db="UniProtKB">
        <authorList>
            <consortium name="EnsemblPlants"/>
        </authorList>
    </citation>
    <scope>IDENTIFICATION</scope>
</reference>
<protein>
    <recommendedName>
        <fullName evidence="1">Nucleotide exchange factor Fes1 domain-containing protein</fullName>
    </recommendedName>
</protein>
<reference evidence="2" key="5">
    <citation type="journal article" date="2021" name="G3 (Bethesda)">
        <title>Aegilops tauschii genome assembly Aet v5.0 features greater sequence contiguity and improved annotation.</title>
        <authorList>
            <person name="Wang L."/>
            <person name="Zhu T."/>
            <person name="Rodriguez J.C."/>
            <person name="Deal K.R."/>
            <person name="Dubcovsky J."/>
            <person name="McGuire P.E."/>
            <person name="Lux T."/>
            <person name="Spannagl M."/>
            <person name="Mayer K.F.X."/>
            <person name="Baldrich P."/>
            <person name="Meyers B.C."/>
            <person name="Huo N."/>
            <person name="Gu Y.Q."/>
            <person name="Zhou H."/>
            <person name="Devos K.M."/>
            <person name="Bennetzen J.L."/>
            <person name="Unver T."/>
            <person name="Budak H."/>
            <person name="Gulick P.J."/>
            <person name="Galiba G."/>
            <person name="Kalapos B."/>
            <person name="Nelson D.R."/>
            <person name="Li P."/>
            <person name="You F.M."/>
            <person name="Luo M.C."/>
            <person name="Dvorak J."/>
        </authorList>
    </citation>
    <scope>NUCLEOTIDE SEQUENCE [LARGE SCALE GENOMIC DNA]</scope>
    <source>
        <strain evidence="2">cv. AL8/78</strain>
    </source>
</reference>